<keyword evidence="2" id="KW-1185">Reference proteome</keyword>
<evidence type="ECO:0000313" key="2">
    <source>
        <dbReference type="Proteomes" id="UP000472270"/>
    </source>
</evidence>
<reference evidence="1" key="2">
    <citation type="submission" date="2025-09" db="UniProtKB">
        <authorList>
            <consortium name="Ensembl"/>
        </authorList>
    </citation>
    <scope>IDENTIFICATION</scope>
</reference>
<sequence length="147" mass="16502">LSFNKHDIQPQFSPVTAVSSNQWNTGICGCFDDCNVCEFEVPSLAFHALVYFGEYCCLPLIDLCACIPPVSMALRASVRNRYGIQPGVKVTNYTCLCCYWQLVSSFKLLTTANKPECLRSFQDRSSTSCLFCVLIRGFCSLFAFWTV</sequence>
<evidence type="ECO:0000313" key="1">
    <source>
        <dbReference type="Ensembl" id="ENSSRHP00000081652.1"/>
    </source>
</evidence>
<protein>
    <recommendedName>
        <fullName evidence="3">PLAC8 like 1</fullName>
    </recommendedName>
</protein>
<accession>A0A673LVH8</accession>
<evidence type="ECO:0008006" key="3">
    <source>
        <dbReference type="Google" id="ProtNLM"/>
    </source>
</evidence>
<dbReference type="Ensembl" id="ENSSRHT00000083864.1">
    <property type="protein sequence ID" value="ENSSRHP00000081652.1"/>
    <property type="gene ID" value="ENSSRHG00000040443.1"/>
</dbReference>
<organism evidence="1 2">
    <name type="scientific">Sinocyclocheilus rhinocerous</name>
    <dbReference type="NCBI Taxonomy" id="307959"/>
    <lineage>
        <taxon>Eukaryota</taxon>
        <taxon>Metazoa</taxon>
        <taxon>Chordata</taxon>
        <taxon>Craniata</taxon>
        <taxon>Vertebrata</taxon>
        <taxon>Euteleostomi</taxon>
        <taxon>Actinopterygii</taxon>
        <taxon>Neopterygii</taxon>
        <taxon>Teleostei</taxon>
        <taxon>Ostariophysi</taxon>
        <taxon>Cypriniformes</taxon>
        <taxon>Cyprinidae</taxon>
        <taxon>Cyprininae</taxon>
        <taxon>Sinocyclocheilus</taxon>
    </lineage>
</organism>
<dbReference type="Proteomes" id="UP000472270">
    <property type="component" value="Unassembled WGS sequence"/>
</dbReference>
<proteinExistence type="predicted"/>
<reference evidence="1" key="1">
    <citation type="submission" date="2025-08" db="UniProtKB">
        <authorList>
            <consortium name="Ensembl"/>
        </authorList>
    </citation>
    <scope>IDENTIFICATION</scope>
</reference>
<name>A0A673LVH8_9TELE</name>
<dbReference type="AlphaFoldDB" id="A0A673LVH8"/>